<reference evidence="1" key="2">
    <citation type="journal article" date="2024" name="Plant">
        <title>Genomic evolution and insights into agronomic trait innovations of Sesamum species.</title>
        <authorList>
            <person name="Miao H."/>
            <person name="Wang L."/>
            <person name="Qu L."/>
            <person name="Liu H."/>
            <person name="Sun Y."/>
            <person name="Le M."/>
            <person name="Wang Q."/>
            <person name="Wei S."/>
            <person name="Zheng Y."/>
            <person name="Lin W."/>
            <person name="Duan Y."/>
            <person name="Cao H."/>
            <person name="Xiong S."/>
            <person name="Wang X."/>
            <person name="Wei L."/>
            <person name="Li C."/>
            <person name="Ma Q."/>
            <person name="Ju M."/>
            <person name="Zhao R."/>
            <person name="Li G."/>
            <person name="Mu C."/>
            <person name="Tian Q."/>
            <person name="Mei H."/>
            <person name="Zhang T."/>
            <person name="Gao T."/>
            <person name="Zhang H."/>
        </authorList>
    </citation>
    <scope>NUCLEOTIDE SEQUENCE</scope>
    <source>
        <strain evidence="1">G02</strain>
    </source>
</reference>
<name>A0AAW2JLY4_SESRA</name>
<reference evidence="1" key="1">
    <citation type="submission" date="2020-06" db="EMBL/GenBank/DDBJ databases">
        <authorList>
            <person name="Li T."/>
            <person name="Hu X."/>
            <person name="Zhang T."/>
            <person name="Song X."/>
            <person name="Zhang H."/>
            <person name="Dai N."/>
            <person name="Sheng W."/>
            <person name="Hou X."/>
            <person name="Wei L."/>
        </authorList>
    </citation>
    <scope>NUCLEOTIDE SEQUENCE</scope>
    <source>
        <strain evidence="1">G02</strain>
        <tissue evidence="1">Leaf</tissue>
    </source>
</reference>
<comment type="caution">
    <text evidence="1">The sequence shown here is derived from an EMBL/GenBank/DDBJ whole genome shotgun (WGS) entry which is preliminary data.</text>
</comment>
<sequence length="494" mass="56054">MNEFKECITAAALVNLPFTGCFFSWHNSSMGSRSLWKRLDRVLVNEAWLVKWPLTKVLVCTAEHIRPLTLILSGYDRNYEQGMFRFDNFLAKQPGFINTVWSTWKHSIYGTRMYGVITKMKALKPFRAQRKKKGDMTNNVHLAKSFLQQAQTLFDKYKESTLLQLVKLCQLTYCKAVQQETTYPHHGGGYCTDSPVTVDEVKEAFFDISEDSARDRMGIHQPFFKAAWPVIGGDISAAVVEFFQSGRLLKQINATLLVLIPKVQLPTRVAEFRPIACCNVVYKALTKILVRRLQKVLHLIIDYSQNAFIPGRSIADNVMLAQELLAGYNQKNSPQDDALLEFAAMSGLHVNASKSQIILSASVRAERQNILDIMGFQEGTLPITYLGVPLVASRLSIADCQPLLHKLDSRLASWGQHNLSLAGRTQLIKSVLSSLHTYWASVFILPKAVIKVIEQRIRTFLWKGSTGRGYAKVAWEHICNRRRKVGWGFAVYYR</sequence>
<accession>A0AAW2JLY4</accession>
<dbReference type="EMBL" id="JACGWJ010000051">
    <property type="protein sequence ID" value="KAL0295347.1"/>
    <property type="molecule type" value="Genomic_DNA"/>
</dbReference>
<dbReference type="PANTHER" id="PTHR33116:SF76">
    <property type="entry name" value="DUF4283 DOMAIN-CONTAINING PROTEIN"/>
    <property type="match status" value="1"/>
</dbReference>
<evidence type="ECO:0000313" key="1">
    <source>
        <dbReference type="EMBL" id="KAL0295347.1"/>
    </source>
</evidence>
<proteinExistence type="predicted"/>
<organism evidence="1">
    <name type="scientific">Sesamum radiatum</name>
    <name type="common">Black benniseed</name>
    <dbReference type="NCBI Taxonomy" id="300843"/>
    <lineage>
        <taxon>Eukaryota</taxon>
        <taxon>Viridiplantae</taxon>
        <taxon>Streptophyta</taxon>
        <taxon>Embryophyta</taxon>
        <taxon>Tracheophyta</taxon>
        <taxon>Spermatophyta</taxon>
        <taxon>Magnoliopsida</taxon>
        <taxon>eudicotyledons</taxon>
        <taxon>Gunneridae</taxon>
        <taxon>Pentapetalae</taxon>
        <taxon>asterids</taxon>
        <taxon>lamiids</taxon>
        <taxon>Lamiales</taxon>
        <taxon>Pedaliaceae</taxon>
        <taxon>Sesamum</taxon>
    </lineage>
</organism>
<evidence type="ECO:0008006" key="2">
    <source>
        <dbReference type="Google" id="ProtNLM"/>
    </source>
</evidence>
<dbReference type="PANTHER" id="PTHR33116">
    <property type="entry name" value="REVERSE TRANSCRIPTASE ZINC-BINDING DOMAIN-CONTAINING PROTEIN-RELATED-RELATED"/>
    <property type="match status" value="1"/>
</dbReference>
<gene>
    <name evidence="1" type="ORF">Sradi_6840000</name>
</gene>
<dbReference type="AlphaFoldDB" id="A0AAW2JLY4"/>
<protein>
    <recommendedName>
        <fullName evidence="2">Reverse transcriptase domain-containing protein</fullName>
    </recommendedName>
</protein>